<evidence type="ECO:0000313" key="1">
    <source>
        <dbReference type="EMBL" id="MBU9721595.1"/>
    </source>
</evidence>
<evidence type="ECO:0000313" key="2">
    <source>
        <dbReference type="Proteomes" id="UP000790580"/>
    </source>
</evidence>
<protein>
    <submittedName>
        <fullName evidence="1">Uncharacterized protein</fullName>
    </submittedName>
</protein>
<comment type="caution">
    <text evidence="1">The sequence shown here is derived from an EMBL/GenBank/DDBJ whole genome shotgun (WGS) entry which is preliminary data.</text>
</comment>
<dbReference type="RefSeq" id="WP_176371466.1">
    <property type="nucleotide sequence ID" value="NZ_JAHQCR010000036.1"/>
</dbReference>
<organism evidence="1 2">
    <name type="scientific">Evansella alkalicola</name>
    <dbReference type="NCBI Taxonomy" id="745819"/>
    <lineage>
        <taxon>Bacteria</taxon>
        <taxon>Bacillati</taxon>
        <taxon>Bacillota</taxon>
        <taxon>Bacilli</taxon>
        <taxon>Bacillales</taxon>
        <taxon>Bacillaceae</taxon>
        <taxon>Evansella</taxon>
    </lineage>
</organism>
<name>A0ABS6JSQ2_9BACI</name>
<gene>
    <name evidence="1" type="ORF">KS407_09070</name>
</gene>
<sequence length="54" mass="6571">MIKVLWHEILLDYYLFFYNRCSEAEPKKRGAIIRKAFYHQDKIAHFRNAENAPN</sequence>
<accession>A0ABS6JSQ2</accession>
<reference evidence="1 2" key="1">
    <citation type="submission" date="2021-06" db="EMBL/GenBank/DDBJ databases">
        <title>Bacillus sp. RD4P76, an endophyte from a halophyte.</title>
        <authorList>
            <person name="Sun J.-Q."/>
        </authorList>
    </citation>
    <scope>NUCLEOTIDE SEQUENCE [LARGE SCALE GENOMIC DNA]</scope>
    <source>
        <strain evidence="1 2">JCM 17098</strain>
    </source>
</reference>
<dbReference type="EMBL" id="JAHQCR010000036">
    <property type="protein sequence ID" value="MBU9721595.1"/>
    <property type="molecule type" value="Genomic_DNA"/>
</dbReference>
<dbReference type="Proteomes" id="UP000790580">
    <property type="component" value="Unassembled WGS sequence"/>
</dbReference>
<proteinExistence type="predicted"/>
<keyword evidence="2" id="KW-1185">Reference proteome</keyword>